<accession>A0A6V8R0R0</accession>
<dbReference type="Proteomes" id="UP000517252">
    <property type="component" value="Unassembled WGS sequence"/>
</dbReference>
<name>A0A6V8R0R0_TRIAP</name>
<sequence length="690" mass="77785">MDASTTDHLISLVPSPSKPVSPGPVLVQPKEHSSNTELLEPQTQCVSLNRPSTTEISDGESFITAPEFLPRHSTNSTIQSNRTNLVQNGLLENYKKRDECLAIFQDIKHVLCKQLHQLQLTLFEARNLESRLQELPQQETDTNLLLAVCTLGSALAGVGHILTGNIAMIEGVKNPSSLSKMKSSSGSSPWLTLASPALSISTISEEARTEDSSSDLLLDCTPSENDVTDLTNLDTPDCQSPATQNTQSSEIDPFIDTPQKAVTRIETPDTEIRLEFHSDFTTIYGRRLYAPSPSNAPTAERSRRVILRNLPPGAKLPQIVRGIQTHGQIINITSLNTLTITNYATKTVMVEFLHPRPAADFVRSIQTTSLIYEDENSDKYHAHAWLVPTASFDVSWIDQEIVSQRYSRSLLLKGFPSDYIWYFIKTIGLKHILRVKHDVANDSLCVEFTSLWHARRVDELIWKGKFSDIYKYCNQKGMFKIIVPDVTQINNHIAKPPGGIIKYLPEDDLERCWDKHPYNFLPPHLVKPAAQQGPTRLSLQKRLALQHDVEEDEVDNLLYDLENHKDTDYRIIGSNITITRRKWSWSMSDEDDTKLLMANTLHEPDWAEHWDEYFLSRGKINIRTWEQYGMLARHRRMKAAEQGLGLGAVPKCEKGCEMGCRDIKKTPVAAVVKKYLGVSKVRVMDTGVVP</sequence>
<proteinExistence type="predicted"/>
<dbReference type="AlphaFoldDB" id="A0A6V8R0R0"/>
<dbReference type="EMBL" id="BLZH01000009">
    <property type="protein sequence ID" value="GFP57862.1"/>
    <property type="molecule type" value="Genomic_DNA"/>
</dbReference>
<evidence type="ECO:0000313" key="3">
    <source>
        <dbReference type="Proteomes" id="UP000517252"/>
    </source>
</evidence>
<feature type="region of interest" description="Disordered" evidence="1">
    <location>
        <begin position="231"/>
        <end position="252"/>
    </location>
</feature>
<gene>
    <name evidence="2" type="ORF">TASIC1_0009019900</name>
</gene>
<organism evidence="2 3">
    <name type="scientific">Trichoderma asperellum</name>
    <name type="common">Filamentous fungus</name>
    <dbReference type="NCBI Taxonomy" id="101201"/>
    <lineage>
        <taxon>Eukaryota</taxon>
        <taxon>Fungi</taxon>
        <taxon>Dikarya</taxon>
        <taxon>Ascomycota</taxon>
        <taxon>Pezizomycotina</taxon>
        <taxon>Sordariomycetes</taxon>
        <taxon>Hypocreomycetidae</taxon>
        <taxon>Hypocreales</taxon>
        <taxon>Hypocreaceae</taxon>
        <taxon>Trichoderma</taxon>
    </lineage>
</organism>
<feature type="compositionally biased region" description="Polar residues" evidence="1">
    <location>
        <begin position="231"/>
        <end position="250"/>
    </location>
</feature>
<feature type="region of interest" description="Disordered" evidence="1">
    <location>
        <begin position="1"/>
        <end position="37"/>
    </location>
</feature>
<comment type="caution">
    <text evidence="2">The sequence shown here is derived from an EMBL/GenBank/DDBJ whole genome shotgun (WGS) entry which is preliminary data.</text>
</comment>
<reference evidence="2 3" key="1">
    <citation type="submission" date="2020-07" db="EMBL/GenBank/DDBJ databases">
        <title>Trichoderma asperellum IC-1 whole genome shotgun sequence.</title>
        <authorList>
            <person name="Kanamasa S."/>
            <person name="Takahashi H."/>
        </authorList>
    </citation>
    <scope>NUCLEOTIDE SEQUENCE [LARGE SCALE GENOMIC DNA]</scope>
    <source>
        <strain evidence="2 3">IC-1</strain>
    </source>
</reference>
<evidence type="ECO:0000313" key="2">
    <source>
        <dbReference type="EMBL" id="GFP57862.1"/>
    </source>
</evidence>
<protein>
    <recommendedName>
        <fullName evidence="4">RRM domain-containing protein</fullName>
    </recommendedName>
</protein>
<evidence type="ECO:0000256" key="1">
    <source>
        <dbReference type="SAM" id="MobiDB-lite"/>
    </source>
</evidence>
<evidence type="ECO:0008006" key="4">
    <source>
        <dbReference type="Google" id="ProtNLM"/>
    </source>
</evidence>
<dbReference type="OrthoDB" id="4865224at2759"/>